<comment type="caution">
    <text evidence="3">The sequence shown here is derived from an EMBL/GenBank/DDBJ whole genome shotgun (WGS) entry which is preliminary data.</text>
</comment>
<proteinExistence type="predicted"/>
<keyword evidence="1" id="KW-0732">Signal</keyword>
<dbReference type="SUPFAM" id="SSF50199">
    <property type="entry name" value="Staphylococcal nuclease"/>
    <property type="match status" value="1"/>
</dbReference>
<organism evidence="3 4">
    <name type="scientific">Pararhodospirillum oryzae</name>
    <dbReference type="NCBI Taxonomy" id="478448"/>
    <lineage>
        <taxon>Bacteria</taxon>
        <taxon>Pseudomonadati</taxon>
        <taxon>Pseudomonadota</taxon>
        <taxon>Alphaproteobacteria</taxon>
        <taxon>Rhodospirillales</taxon>
        <taxon>Rhodospirillaceae</taxon>
        <taxon>Pararhodospirillum</taxon>
    </lineage>
</organism>
<dbReference type="AlphaFoldDB" id="A0A512H673"/>
<evidence type="ECO:0000313" key="4">
    <source>
        <dbReference type="Proteomes" id="UP000321567"/>
    </source>
</evidence>
<reference evidence="3 4" key="1">
    <citation type="submission" date="2019-07" db="EMBL/GenBank/DDBJ databases">
        <title>Whole genome shotgun sequence of Rhodospirillum oryzae NBRC 107573.</title>
        <authorList>
            <person name="Hosoyama A."/>
            <person name="Uohara A."/>
            <person name="Ohji S."/>
            <person name="Ichikawa N."/>
        </authorList>
    </citation>
    <scope>NUCLEOTIDE SEQUENCE [LARGE SCALE GENOMIC DNA]</scope>
    <source>
        <strain evidence="3 4">NBRC 107573</strain>
    </source>
</reference>
<feature type="signal peptide" evidence="1">
    <location>
        <begin position="1"/>
        <end position="23"/>
    </location>
</feature>
<dbReference type="Proteomes" id="UP000321567">
    <property type="component" value="Unassembled WGS sequence"/>
</dbReference>
<evidence type="ECO:0000259" key="2">
    <source>
        <dbReference type="PROSITE" id="PS50830"/>
    </source>
</evidence>
<evidence type="ECO:0000313" key="3">
    <source>
        <dbReference type="EMBL" id="GEO80943.1"/>
    </source>
</evidence>
<accession>A0A512H673</accession>
<name>A0A512H673_9PROT</name>
<feature type="domain" description="TNase-like" evidence="2">
    <location>
        <begin position="37"/>
        <end position="156"/>
    </location>
</feature>
<evidence type="ECO:0000256" key="1">
    <source>
        <dbReference type="SAM" id="SignalP"/>
    </source>
</evidence>
<protein>
    <recommendedName>
        <fullName evidence="2">TNase-like domain-containing protein</fullName>
    </recommendedName>
</protein>
<gene>
    <name evidence="3" type="ORF">ROR02_10740</name>
</gene>
<dbReference type="SMART" id="SM00318">
    <property type="entry name" value="SNc"/>
    <property type="match status" value="1"/>
</dbReference>
<dbReference type="OrthoDB" id="309040at2"/>
<dbReference type="InterPro" id="IPR016071">
    <property type="entry name" value="Staphylococal_nuclease_OB-fold"/>
</dbReference>
<dbReference type="RefSeq" id="WP_147162986.1">
    <property type="nucleotide sequence ID" value="NZ_BJZO01000022.1"/>
</dbReference>
<keyword evidence="4" id="KW-1185">Reference proteome</keyword>
<dbReference type="PROSITE" id="PS50830">
    <property type="entry name" value="TNASE_3"/>
    <property type="match status" value="1"/>
</dbReference>
<dbReference type="Pfam" id="PF00565">
    <property type="entry name" value="SNase"/>
    <property type="match status" value="1"/>
</dbReference>
<sequence>MKTTLTRLAAIWALFALLSPARAAQGEQQVAYLPPPGAIPAVVVEVYDGDTVTVDAYPWPGLTVRTSVRLDGIDTPEIRGKCEAEKEAAQAARDRLQELLGTSVTLTDVREGKYAGRVVARIMLSDGRDATTVLLNEGLGRPYDGKARQGWCAGPS</sequence>
<dbReference type="Gene3D" id="2.40.50.90">
    <property type="match status" value="1"/>
</dbReference>
<dbReference type="EMBL" id="BJZO01000022">
    <property type="protein sequence ID" value="GEO80943.1"/>
    <property type="molecule type" value="Genomic_DNA"/>
</dbReference>
<feature type="chain" id="PRO_5022242974" description="TNase-like domain-containing protein" evidence="1">
    <location>
        <begin position="24"/>
        <end position="156"/>
    </location>
</feature>
<dbReference type="InterPro" id="IPR035437">
    <property type="entry name" value="SNase_OB-fold_sf"/>
</dbReference>